<proteinExistence type="predicted"/>
<protein>
    <submittedName>
        <fullName evidence="1">Uncharacterized protein</fullName>
    </submittedName>
</protein>
<dbReference type="EMBL" id="HACG01051837">
    <property type="protein sequence ID" value="CEK98708.1"/>
    <property type="molecule type" value="Transcribed_RNA"/>
</dbReference>
<feature type="non-terminal residue" evidence="1">
    <location>
        <position position="140"/>
    </location>
</feature>
<name>A0A0B7C0F7_9EUPU</name>
<accession>A0A0B7C0F7</accession>
<feature type="non-terminal residue" evidence="1">
    <location>
        <position position="1"/>
    </location>
</feature>
<reference evidence="1" key="1">
    <citation type="submission" date="2014-12" db="EMBL/GenBank/DDBJ databases">
        <title>Insight into the proteome of Arion vulgaris.</title>
        <authorList>
            <person name="Aradska J."/>
            <person name="Bulat T."/>
            <person name="Smidak R."/>
            <person name="Sarate P."/>
            <person name="Gangsoo J."/>
            <person name="Sialana F."/>
            <person name="Bilban M."/>
            <person name="Lubec G."/>
        </authorList>
    </citation>
    <scope>NUCLEOTIDE SEQUENCE</scope>
    <source>
        <tissue evidence="1">Skin</tissue>
    </source>
</reference>
<sequence length="140" mass="15888">ATGNQKYSKFGDVQHTSCKVVTEKSHVKKEEDKITKSQSDLRRGQSLIPVPALNYLSAIISPRPSVSTSVRFDVPSDVEGFEIEPDDVAVSIKSTPESYIEITPVQYRNLESWCFSEHFRRDILMQVLQEASIRHSFIET</sequence>
<evidence type="ECO:0000313" key="1">
    <source>
        <dbReference type="EMBL" id="CEK98708.1"/>
    </source>
</evidence>
<gene>
    <name evidence="1" type="primary">ORF219394</name>
</gene>
<dbReference type="AlphaFoldDB" id="A0A0B7C0F7"/>
<organism evidence="1">
    <name type="scientific">Arion vulgaris</name>
    <dbReference type="NCBI Taxonomy" id="1028688"/>
    <lineage>
        <taxon>Eukaryota</taxon>
        <taxon>Metazoa</taxon>
        <taxon>Spiralia</taxon>
        <taxon>Lophotrochozoa</taxon>
        <taxon>Mollusca</taxon>
        <taxon>Gastropoda</taxon>
        <taxon>Heterobranchia</taxon>
        <taxon>Euthyneura</taxon>
        <taxon>Panpulmonata</taxon>
        <taxon>Eupulmonata</taxon>
        <taxon>Stylommatophora</taxon>
        <taxon>Helicina</taxon>
        <taxon>Arionoidea</taxon>
        <taxon>Arionidae</taxon>
        <taxon>Arion</taxon>
    </lineage>
</organism>